<sequence length="217" mass="23844">MKPTTARALHGTVAAVALVALVWQLVLIVDGRAVLNETAIKPLGTRLVEFISYFTVLSNILVTYVSAVLTRDPEHDGTAWRVVGMATLVGIAVTAVVHWFFLRPILHLTGSSYVVDKLLHVVVPLLFIVGWVVAGPRGQTTRRQILPMLLWPALWGAYTIVRGFAADFWPYPFMNIDKLGWGHVLANLAGVAVLFALLGFLFVALDGRLVRRVRPTA</sequence>
<dbReference type="OrthoDB" id="9809977at2"/>
<protein>
    <recommendedName>
        <fullName evidence="4">FAR-17a/AIG1-like protein</fullName>
    </recommendedName>
</protein>
<evidence type="ECO:0000256" key="1">
    <source>
        <dbReference type="SAM" id="Phobius"/>
    </source>
</evidence>
<feature type="transmembrane region" description="Helical" evidence="1">
    <location>
        <begin position="145"/>
        <end position="165"/>
    </location>
</feature>
<reference evidence="2 3" key="1">
    <citation type="journal article" date="2019" name="Environ. Microbiol.">
        <title>Species interactions and distinct microbial communities in high Arctic permafrost affected cryosols are associated with the CH4 and CO2 gas fluxes.</title>
        <authorList>
            <person name="Altshuler I."/>
            <person name="Hamel J."/>
            <person name="Turney S."/>
            <person name="Magnuson E."/>
            <person name="Levesque R."/>
            <person name="Greer C."/>
            <person name="Whyte L.G."/>
        </authorList>
    </citation>
    <scope>NUCLEOTIDE SEQUENCE [LARGE SCALE GENOMIC DNA]</scope>
    <source>
        <strain evidence="2 3">S9.3A</strain>
    </source>
</reference>
<accession>A0A502CSP9</accession>
<comment type="caution">
    <text evidence="2">The sequence shown here is derived from an EMBL/GenBank/DDBJ whole genome shotgun (WGS) entry which is preliminary data.</text>
</comment>
<dbReference type="InterPro" id="IPR049713">
    <property type="entry name" value="Pr6Pr-like"/>
</dbReference>
<evidence type="ECO:0000313" key="2">
    <source>
        <dbReference type="EMBL" id="TPG16257.1"/>
    </source>
</evidence>
<feature type="transmembrane region" description="Helical" evidence="1">
    <location>
        <begin position="50"/>
        <end position="70"/>
    </location>
</feature>
<dbReference type="EMBL" id="RCZM01000004">
    <property type="protein sequence ID" value="TPG16257.1"/>
    <property type="molecule type" value="Genomic_DNA"/>
</dbReference>
<feature type="transmembrane region" description="Helical" evidence="1">
    <location>
        <begin position="82"/>
        <end position="101"/>
    </location>
</feature>
<proteinExistence type="predicted"/>
<organism evidence="2 3">
    <name type="scientific">Pedococcus bigeumensis</name>
    <dbReference type="NCBI Taxonomy" id="433644"/>
    <lineage>
        <taxon>Bacteria</taxon>
        <taxon>Bacillati</taxon>
        <taxon>Actinomycetota</taxon>
        <taxon>Actinomycetes</taxon>
        <taxon>Micrococcales</taxon>
        <taxon>Intrasporangiaceae</taxon>
        <taxon>Pedococcus</taxon>
    </lineage>
</organism>
<gene>
    <name evidence="2" type="ORF">EAH86_13720</name>
</gene>
<feature type="transmembrane region" description="Helical" evidence="1">
    <location>
        <begin position="12"/>
        <end position="30"/>
    </location>
</feature>
<evidence type="ECO:0008006" key="4">
    <source>
        <dbReference type="Google" id="ProtNLM"/>
    </source>
</evidence>
<feature type="transmembrane region" description="Helical" evidence="1">
    <location>
        <begin position="113"/>
        <end position="133"/>
    </location>
</feature>
<dbReference type="AlphaFoldDB" id="A0A502CSP9"/>
<keyword evidence="3" id="KW-1185">Reference proteome</keyword>
<evidence type="ECO:0000313" key="3">
    <source>
        <dbReference type="Proteomes" id="UP000317722"/>
    </source>
</evidence>
<name>A0A502CSP9_9MICO</name>
<dbReference type="NCBIfam" id="NF038065">
    <property type="entry name" value="Pr6Pr"/>
    <property type="match status" value="1"/>
</dbReference>
<keyword evidence="1" id="KW-0812">Transmembrane</keyword>
<keyword evidence="1" id="KW-0472">Membrane</keyword>
<feature type="transmembrane region" description="Helical" evidence="1">
    <location>
        <begin position="185"/>
        <end position="205"/>
    </location>
</feature>
<dbReference type="RefSeq" id="WP_140741640.1">
    <property type="nucleotide sequence ID" value="NZ_RCZM01000004.1"/>
</dbReference>
<dbReference type="Proteomes" id="UP000317722">
    <property type="component" value="Unassembled WGS sequence"/>
</dbReference>
<keyword evidence="1" id="KW-1133">Transmembrane helix</keyword>